<dbReference type="EC" id="2.7.13.3" evidence="3"/>
<evidence type="ECO:0000256" key="10">
    <source>
        <dbReference type="ARBA" id="ARBA00022840"/>
    </source>
</evidence>
<dbReference type="Pfam" id="PF02518">
    <property type="entry name" value="HATPase_c"/>
    <property type="match status" value="1"/>
</dbReference>
<dbReference type="PRINTS" id="PR00344">
    <property type="entry name" value="BCTRLSENSOR"/>
</dbReference>
<evidence type="ECO:0000259" key="15">
    <source>
        <dbReference type="PROSITE" id="PS50109"/>
    </source>
</evidence>
<name>A0ABD6FFZ3_9PSEU</name>
<evidence type="ECO:0000256" key="6">
    <source>
        <dbReference type="ARBA" id="ARBA00022679"/>
    </source>
</evidence>
<dbReference type="SMART" id="SM00387">
    <property type="entry name" value="HATPase_c"/>
    <property type="match status" value="1"/>
</dbReference>
<evidence type="ECO:0000256" key="14">
    <source>
        <dbReference type="SAM" id="Phobius"/>
    </source>
</evidence>
<dbReference type="SUPFAM" id="SSF103190">
    <property type="entry name" value="Sensory domain-like"/>
    <property type="match status" value="1"/>
</dbReference>
<dbReference type="GO" id="GO:0000160">
    <property type="term" value="P:phosphorelay signal transduction system"/>
    <property type="evidence" value="ECO:0007669"/>
    <property type="project" value="UniProtKB-KW"/>
</dbReference>
<keyword evidence="7 14" id="KW-0812">Transmembrane</keyword>
<keyword evidence="9 16" id="KW-0418">Kinase</keyword>
<keyword evidence="6 16" id="KW-0808">Transferase</keyword>
<dbReference type="InterPro" id="IPR039506">
    <property type="entry name" value="SPOB_a"/>
</dbReference>
<dbReference type="EMBL" id="QGUI02000144">
    <property type="protein sequence ID" value="MFO7192920.1"/>
    <property type="molecule type" value="Genomic_DNA"/>
</dbReference>
<dbReference type="InterPro" id="IPR016120">
    <property type="entry name" value="Sig_transdc_His_kin_SpoOB"/>
</dbReference>
<accession>A0ABD6FFZ3</accession>
<dbReference type="InterPro" id="IPR029151">
    <property type="entry name" value="Sensor-like_sf"/>
</dbReference>
<feature type="transmembrane region" description="Helical" evidence="14">
    <location>
        <begin position="168"/>
        <end position="190"/>
    </location>
</feature>
<dbReference type="InterPro" id="IPR005467">
    <property type="entry name" value="His_kinase_dom"/>
</dbReference>
<dbReference type="SUPFAM" id="SSF55890">
    <property type="entry name" value="Sporulation response regulatory protein Spo0B"/>
    <property type="match status" value="1"/>
</dbReference>
<dbReference type="PANTHER" id="PTHR43547:SF10">
    <property type="entry name" value="SENSOR HISTIDINE KINASE DCUS"/>
    <property type="match status" value="1"/>
</dbReference>
<protein>
    <recommendedName>
        <fullName evidence="3">histidine kinase</fullName>
        <ecNumber evidence="3">2.7.13.3</ecNumber>
    </recommendedName>
</protein>
<keyword evidence="12" id="KW-0902">Two-component regulatory system</keyword>
<dbReference type="InterPro" id="IPR035965">
    <property type="entry name" value="PAS-like_dom_sf"/>
</dbReference>
<dbReference type="GO" id="GO:0004673">
    <property type="term" value="F:protein histidine kinase activity"/>
    <property type="evidence" value="ECO:0007669"/>
    <property type="project" value="UniProtKB-EC"/>
</dbReference>
<dbReference type="Pfam" id="PF14689">
    <property type="entry name" value="SPOB_a"/>
    <property type="match status" value="1"/>
</dbReference>
<dbReference type="Gene3D" id="3.30.565.10">
    <property type="entry name" value="Histidine kinase-like ATPase, C-terminal domain"/>
    <property type="match status" value="1"/>
</dbReference>
<dbReference type="AlphaFoldDB" id="A0ABD6FFZ3"/>
<evidence type="ECO:0000256" key="4">
    <source>
        <dbReference type="ARBA" id="ARBA00022475"/>
    </source>
</evidence>
<sequence>MGKKGSLGRKVLALQLLIVLGLLAAVAAVSVAQSSETFRRTEGRKLLSIAESVAANPSVGQTLSVPAAAHDVAPFAENARALSGVTAVLIADRDGRVLTSPDPDEVGRPLPLAESARLDGRAWVGEIGDDITARVPVLNEHQQIVGYVVAEQARPSVWQMLTESPADMLIVLGIATSLGAAASVWLAWWVKKQTLGLEPGEIVGLVEHREAMLHGIKEGVVGLDQQHRVTLINDQAATLLSLPADAVGRHVEELDLNERLVDVLTGRAEGADQIVLRRGRVLVMNRMPIKRDGVPIGSVVTLRDHTELEHLRDQLDVTRTTTETLRAQAHEFSNTLHTIAGLIELGEYDDVKRFVTRLSDARGQLQAEVTGKVRNSAVAALLIAKASQAAEQGVALRLTPETELGDVDEQLAADLVTVLGNLIDNALDVFRGHPAPDQSIEVELRTVDGRVVVRVRDTGPGVAPDIAREVFRHGFTTKVAEQGGQRGLGLAITRQTCRRRGGTVDVSNANGAVFTAQLPIAPGVPA</sequence>
<evidence type="ECO:0000256" key="3">
    <source>
        <dbReference type="ARBA" id="ARBA00012438"/>
    </source>
</evidence>
<dbReference type="PANTHER" id="PTHR43547">
    <property type="entry name" value="TWO-COMPONENT HISTIDINE KINASE"/>
    <property type="match status" value="1"/>
</dbReference>
<dbReference type="GO" id="GO:0005886">
    <property type="term" value="C:plasma membrane"/>
    <property type="evidence" value="ECO:0007669"/>
    <property type="project" value="UniProtKB-SubCell"/>
</dbReference>
<evidence type="ECO:0000256" key="12">
    <source>
        <dbReference type="ARBA" id="ARBA00023012"/>
    </source>
</evidence>
<evidence type="ECO:0000256" key="11">
    <source>
        <dbReference type="ARBA" id="ARBA00022989"/>
    </source>
</evidence>
<comment type="catalytic activity">
    <reaction evidence="1">
        <text>ATP + protein L-histidine = ADP + protein N-phospho-L-histidine.</text>
        <dbReference type="EC" id="2.7.13.3"/>
    </reaction>
</comment>
<dbReference type="Proteomes" id="UP000249324">
    <property type="component" value="Unassembled WGS sequence"/>
</dbReference>
<keyword evidence="8" id="KW-0547">Nucleotide-binding</keyword>
<dbReference type="SUPFAM" id="SSF55785">
    <property type="entry name" value="PYP-like sensor domain (PAS domain)"/>
    <property type="match status" value="1"/>
</dbReference>
<dbReference type="InterPro" id="IPR004358">
    <property type="entry name" value="Sig_transdc_His_kin-like_C"/>
</dbReference>
<dbReference type="PROSITE" id="PS50109">
    <property type="entry name" value="HIS_KIN"/>
    <property type="match status" value="1"/>
</dbReference>
<dbReference type="GO" id="GO:0005524">
    <property type="term" value="F:ATP binding"/>
    <property type="evidence" value="ECO:0007669"/>
    <property type="project" value="UniProtKB-KW"/>
</dbReference>
<dbReference type="SUPFAM" id="SSF55874">
    <property type="entry name" value="ATPase domain of HSP90 chaperone/DNA topoisomerase II/histidine kinase"/>
    <property type="match status" value="1"/>
</dbReference>
<dbReference type="Gene3D" id="1.10.287.130">
    <property type="match status" value="1"/>
</dbReference>
<dbReference type="InterPro" id="IPR003594">
    <property type="entry name" value="HATPase_dom"/>
</dbReference>
<dbReference type="CDD" id="cd18773">
    <property type="entry name" value="PDC1_HK_sensor"/>
    <property type="match status" value="1"/>
</dbReference>
<keyword evidence="13 14" id="KW-0472">Membrane</keyword>
<gene>
    <name evidence="16" type="ORF">DIU77_011820</name>
</gene>
<evidence type="ECO:0000256" key="7">
    <source>
        <dbReference type="ARBA" id="ARBA00022692"/>
    </source>
</evidence>
<evidence type="ECO:0000256" key="9">
    <source>
        <dbReference type="ARBA" id="ARBA00022777"/>
    </source>
</evidence>
<reference evidence="16 17" key="1">
    <citation type="journal article" date="2021" name="BMC Genomics">
        <title>Genome-resolved metagenome and metatranscriptome analyses of thermophilic composting reveal key bacterial players and their metabolic interactions.</title>
        <authorList>
            <person name="Braga L.P.P."/>
            <person name="Pereira R.V."/>
            <person name="Martins L.F."/>
            <person name="Moura L.M.S."/>
            <person name="Sanchez F.B."/>
            <person name="Patane J.S.L."/>
            <person name="da Silva A.M."/>
            <person name="Setubal J.C."/>
        </authorList>
    </citation>
    <scope>NUCLEOTIDE SEQUENCE [LARGE SCALE GENOMIC DNA]</scope>
    <source>
        <strain evidence="16">ZC4RG45</strain>
    </source>
</reference>
<dbReference type="InterPro" id="IPR033463">
    <property type="entry name" value="sCache_3"/>
</dbReference>
<keyword evidence="5" id="KW-0597">Phosphoprotein</keyword>
<organism evidence="16 17">
    <name type="scientific">Thermocrispum agreste</name>
    <dbReference type="NCBI Taxonomy" id="37925"/>
    <lineage>
        <taxon>Bacteria</taxon>
        <taxon>Bacillati</taxon>
        <taxon>Actinomycetota</taxon>
        <taxon>Actinomycetes</taxon>
        <taxon>Pseudonocardiales</taxon>
        <taxon>Pseudonocardiaceae</taxon>
        <taxon>Thermocrispum</taxon>
    </lineage>
</organism>
<dbReference type="Pfam" id="PF17203">
    <property type="entry name" value="sCache_3_2"/>
    <property type="match status" value="1"/>
</dbReference>
<evidence type="ECO:0000256" key="13">
    <source>
        <dbReference type="ARBA" id="ARBA00023136"/>
    </source>
</evidence>
<feature type="domain" description="Histidine kinase" evidence="15">
    <location>
        <begin position="327"/>
        <end position="522"/>
    </location>
</feature>
<evidence type="ECO:0000256" key="8">
    <source>
        <dbReference type="ARBA" id="ARBA00022741"/>
    </source>
</evidence>
<comment type="subcellular location">
    <subcellularLocation>
        <location evidence="2">Cell membrane</location>
        <topology evidence="2">Multi-pass membrane protein</topology>
    </subcellularLocation>
</comment>
<evidence type="ECO:0000256" key="1">
    <source>
        <dbReference type="ARBA" id="ARBA00000085"/>
    </source>
</evidence>
<keyword evidence="4" id="KW-1003">Cell membrane</keyword>
<evidence type="ECO:0000313" key="16">
    <source>
        <dbReference type="EMBL" id="MFO7192920.1"/>
    </source>
</evidence>
<keyword evidence="10" id="KW-0067">ATP-binding</keyword>
<proteinExistence type="predicted"/>
<keyword evidence="11 14" id="KW-1133">Transmembrane helix</keyword>
<evidence type="ECO:0000256" key="5">
    <source>
        <dbReference type="ARBA" id="ARBA00022553"/>
    </source>
</evidence>
<evidence type="ECO:0000313" key="17">
    <source>
        <dbReference type="Proteomes" id="UP000249324"/>
    </source>
</evidence>
<dbReference type="InterPro" id="IPR036890">
    <property type="entry name" value="HATPase_C_sf"/>
</dbReference>
<evidence type="ECO:0000256" key="2">
    <source>
        <dbReference type="ARBA" id="ARBA00004651"/>
    </source>
</evidence>
<comment type="caution">
    <text evidence="16">The sequence shown here is derived from an EMBL/GenBank/DDBJ whole genome shotgun (WGS) entry which is preliminary data.</text>
</comment>
<dbReference type="Gene3D" id="3.30.450.20">
    <property type="entry name" value="PAS domain"/>
    <property type="match status" value="2"/>
</dbReference>